<comment type="caution">
    <text evidence="10">The sequence shown here is derived from an EMBL/GenBank/DDBJ whole genome shotgun (WGS) entry which is preliminary data.</text>
</comment>
<dbReference type="PROSITE" id="PS51779">
    <property type="entry name" value="POTRA"/>
    <property type="match status" value="1"/>
</dbReference>
<evidence type="ECO:0000256" key="4">
    <source>
        <dbReference type="ARBA" id="ARBA00022692"/>
    </source>
</evidence>
<dbReference type="InterPro" id="IPR034746">
    <property type="entry name" value="POTRA"/>
</dbReference>
<keyword evidence="2 8" id="KW-1003">Cell membrane</keyword>
<keyword evidence="3 8" id="KW-0132">Cell division</keyword>
<gene>
    <name evidence="8" type="primary">divIB</name>
    <name evidence="10" type="ORF">J2Z66_004404</name>
</gene>
<accession>A0ABS4J0M0</accession>
<keyword evidence="4 8" id="KW-0812">Transmembrane</keyword>
<evidence type="ECO:0000313" key="11">
    <source>
        <dbReference type="Proteomes" id="UP001519287"/>
    </source>
</evidence>
<reference evidence="10 11" key="1">
    <citation type="submission" date="2021-03" db="EMBL/GenBank/DDBJ databases">
        <title>Genomic Encyclopedia of Type Strains, Phase IV (KMG-IV): sequencing the most valuable type-strain genomes for metagenomic binning, comparative biology and taxonomic classification.</title>
        <authorList>
            <person name="Goeker M."/>
        </authorList>
    </citation>
    <scope>NUCLEOTIDE SEQUENCE [LARGE SCALE GENOMIC DNA]</scope>
    <source>
        <strain evidence="10 11">DSM 26048</strain>
    </source>
</reference>
<sequence>MTEEIDKVPPLPAVPKRGRTNKKLLAFLIVFFLTVLVILFFQSSLSRISEIQIQGNQLVTKDMVGQAAAINIGDRYFAISTKSIEDRVNGLNIVESVQVTKHFPGVIHILVKEFSEVAFQITAEGSKQAVLSDGTLIDVPSVDFPIDKPILSGWTDTDPNKLELTKVLGELPVGALSDISEIKPEPSASYPEKIKIYTRSQFEVFTTISYLPEKIDNLPAFIASLNERGITSGIITMLEVDTFVPFESSGEQQAGSKDGGKTP</sequence>
<evidence type="ECO:0000256" key="8">
    <source>
        <dbReference type="HAMAP-Rule" id="MF_00912"/>
    </source>
</evidence>
<dbReference type="PANTHER" id="PTHR37820:SF1">
    <property type="entry name" value="CELL DIVISION PROTEIN FTSQ"/>
    <property type="match status" value="1"/>
</dbReference>
<feature type="transmembrane region" description="Helical" evidence="8">
    <location>
        <begin position="24"/>
        <end position="41"/>
    </location>
</feature>
<keyword evidence="5 8" id="KW-1133">Transmembrane helix</keyword>
<dbReference type="Gene3D" id="3.10.20.310">
    <property type="entry name" value="membrane protein fhac"/>
    <property type="match status" value="1"/>
</dbReference>
<evidence type="ECO:0000256" key="7">
    <source>
        <dbReference type="ARBA" id="ARBA00023306"/>
    </source>
</evidence>
<dbReference type="RefSeq" id="WP_209974096.1">
    <property type="nucleotide sequence ID" value="NZ_JAGGLB010000015.1"/>
</dbReference>
<comment type="subcellular location">
    <subcellularLocation>
        <location evidence="8">Cell membrane</location>
        <topology evidence="8">Single-pass type II membrane protein</topology>
    </subcellularLocation>
    <subcellularLocation>
        <location evidence="1">Membrane</location>
    </subcellularLocation>
    <text evidence="8">Localizes to the division septum.</text>
</comment>
<dbReference type="InterPro" id="IPR013685">
    <property type="entry name" value="POTRA_FtsQ_type"/>
</dbReference>
<evidence type="ECO:0000259" key="9">
    <source>
        <dbReference type="PROSITE" id="PS51779"/>
    </source>
</evidence>
<organism evidence="10 11">
    <name type="scientific">Paenibacillus eucommiae</name>
    <dbReference type="NCBI Taxonomy" id="1355755"/>
    <lineage>
        <taxon>Bacteria</taxon>
        <taxon>Bacillati</taxon>
        <taxon>Bacillota</taxon>
        <taxon>Bacilli</taxon>
        <taxon>Bacillales</taxon>
        <taxon>Paenibacillaceae</taxon>
        <taxon>Paenibacillus</taxon>
    </lineage>
</organism>
<dbReference type="InterPro" id="IPR026580">
    <property type="entry name" value="DivIB"/>
</dbReference>
<evidence type="ECO:0000256" key="6">
    <source>
        <dbReference type="ARBA" id="ARBA00023136"/>
    </source>
</evidence>
<evidence type="ECO:0000256" key="2">
    <source>
        <dbReference type="ARBA" id="ARBA00022475"/>
    </source>
</evidence>
<evidence type="ECO:0000256" key="1">
    <source>
        <dbReference type="ARBA" id="ARBA00004370"/>
    </source>
</evidence>
<comment type="function">
    <text evidence="8">Cell division protein that may be involved in stabilizing or promoting the assembly of the division complex.</text>
</comment>
<evidence type="ECO:0000313" key="10">
    <source>
        <dbReference type="EMBL" id="MBP1992791.1"/>
    </source>
</evidence>
<dbReference type="HAMAP" id="MF_00912">
    <property type="entry name" value="DivIB"/>
    <property type="match status" value="1"/>
</dbReference>
<dbReference type="GO" id="GO:0051301">
    <property type="term" value="P:cell division"/>
    <property type="evidence" value="ECO:0007669"/>
    <property type="project" value="UniProtKB-KW"/>
</dbReference>
<dbReference type="InterPro" id="IPR050487">
    <property type="entry name" value="FtsQ_DivIB"/>
</dbReference>
<protein>
    <recommendedName>
        <fullName evidence="8">Cell division protein DivIB</fullName>
    </recommendedName>
</protein>
<dbReference type="Proteomes" id="UP001519287">
    <property type="component" value="Unassembled WGS sequence"/>
</dbReference>
<dbReference type="Gene3D" id="3.40.50.10960">
    <property type="match status" value="1"/>
</dbReference>
<keyword evidence="11" id="KW-1185">Reference proteome</keyword>
<dbReference type="EMBL" id="JAGGLB010000015">
    <property type="protein sequence ID" value="MBP1992791.1"/>
    <property type="molecule type" value="Genomic_DNA"/>
</dbReference>
<keyword evidence="6 8" id="KW-0472">Membrane</keyword>
<dbReference type="Pfam" id="PF08478">
    <property type="entry name" value="POTRA_1"/>
    <property type="match status" value="1"/>
</dbReference>
<name>A0ABS4J0M0_9BACL</name>
<evidence type="ECO:0000256" key="5">
    <source>
        <dbReference type="ARBA" id="ARBA00022989"/>
    </source>
</evidence>
<feature type="domain" description="POTRA" evidence="9">
    <location>
        <begin position="46"/>
        <end position="114"/>
    </location>
</feature>
<proteinExistence type="inferred from homology"/>
<dbReference type="PANTHER" id="PTHR37820">
    <property type="entry name" value="CELL DIVISION PROTEIN DIVIB"/>
    <property type="match status" value="1"/>
</dbReference>
<comment type="similarity">
    <text evidence="8">Belongs to the FtsQ/DivIB family. DivIB subfamily.</text>
</comment>
<evidence type="ECO:0000256" key="3">
    <source>
        <dbReference type="ARBA" id="ARBA00022618"/>
    </source>
</evidence>
<keyword evidence="7 8" id="KW-0131">Cell cycle</keyword>